<proteinExistence type="predicted"/>
<dbReference type="AlphaFoldDB" id="A0A432XYS2"/>
<dbReference type="Pfam" id="PF00777">
    <property type="entry name" value="Glyco_transf_29"/>
    <property type="match status" value="1"/>
</dbReference>
<evidence type="ECO:0000256" key="1">
    <source>
        <dbReference type="ARBA" id="ARBA00004167"/>
    </source>
</evidence>
<dbReference type="Proteomes" id="UP000287330">
    <property type="component" value="Unassembled WGS sequence"/>
</dbReference>
<reference evidence="10" key="1">
    <citation type="journal article" date="2018" name="Front. Microbiol.">
        <title>Genome-Based Analysis Reveals the Taxonomy and Diversity of the Family Idiomarinaceae.</title>
        <authorList>
            <person name="Liu Y."/>
            <person name="Lai Q."/>
            <person name="Shao Z."/>
        </authorList>
    </citation>
    <scope>NUCLEOTIDE SEQUENCE [LARGE SCALE GENOMIC DNA]</scope>
    <source>
        <strain evidence="10">F23</strain>
    </source>
</reference>
<keyword evidence="7" id="KW-0472">Membrane</keyword>
<dbReference type="InterPro" id="IPR001675">
    <property type="entry name" value="Glyco_trans_29"/>
</dbReference>
<keyword evidence="6" id="KW-1133">Transmembrane helix</keyword>
<evidence type="ECO:0000256" key="8">
    <source>
        <dbReference type="ARBA" id="ARBA00023180"/>
    </source>
</evidence>
<evidence type="ECO:0000256" key="4">
    <source>
        <dbReference type="ARBA" id="ARBA00022679"/>
    </source>
</evidence>
<dbReference type="EMBL" id="PIPV01000005">
    <property type="protein sequence ID" value="RUO53731.1"/>
    <property type="molecule type" value="Genomic_DNA"/>
</dbReference>
<dbReference type="OrthoDB" id="6238288at2"/>
<organism evidence="9 10">
    <name type="scientific">Idiomarina fontislapidosi</name>
    <dbReference type="NCBI Taxonomy" id="263723"/>
    <lineage>
        <taxon>Bacteria</taxon>
        <taxon>Pseudomonadati</taxon>
        <taxon>Pseudomonadota</taxon>
        <taxon>Gammaproteobacteria</taxon>
        <taxon>Alteromonadales</taxon>
        <taxon>Idiomarinaceae</taxon>
        <taxon>Idiomarina</taxon>
    </lineage>
</organism>
<gene>
    <name evidence="9" type="ORF">CWE25_07530</name>
</gene>
<evidence type="ECO:0000256" key="2">
    <source>
        <dbReference type="ARBA" id="ARBA00004308"/>
    </source>
</evidence>
<protein>
    <submittedName>
        <fullName evidence="9">Uncharacterized protein</fullName>
    </submittedName>
</protein>
<name>A0A432XYS2_9GAMM</name>
<dbReference type="InterPro" id="IPR038578">
    <property type="entry name" value="GT29-like_sf"/>
</dbReference>
<accession>A0A432XYS2</accession>
<dbReference type="GO" id="GO:0012505">
    <property type="term" value="C:endomembrane system"/>
    <property type="evidence" value="ECO:0007669"/>
    <property type="project" value="UniProtKB-SubCell"/>
</dbReference>
<keyword evidence="3" id="KW-0328">Glycosyltransferase</keyword>
<dbReference type="Gene3D" id="3.90.1480.20">
    <property type="entry name" value="Glycosyl transferase family 29"/>
    <property type="match status" value="1"/>
</dbReference>
<comment type="caution">
    <text evidence="9">The sequence shown here is derived from an EMBL/GenBank/DDBJ whole genome shotgun (WGS) entry which is preliminary data.</text>
</comment>
<keyword evidence="4" id="KW-0808">Transferase</keyword>
<comment type="subcellular location">
    <subcellularLocation>
        <location evidence="2">Endomembrane system</location>
    </subcellularLocation>
    <subcellularLocation>
        <location evidence="1">Membrane</location>
        <topology evidence="1">Single-pass membrane protein</topology>
    </subcellularLocation>
</comment>
<evidence type="ECO:0000256" key="7">
    <source>
        <dbReference type="ARBA" id="ARBA00023136"/>
    </source>
</evidence>
<evidence type="ECO:0000256" key="6">
    <source>
        <dbReference type="ARBA" id="ARBA00022989"/>
    </source>
</evidence>
<sequence>MTFIMQINMPEICYLLPMQVKPMKQQHWLKAAAEGDYSSHVLEAFKHDWQSKQSARTFLRYAVMLRNLGHSLNKSEAHLLYKLQKQAYVKLLLKGLSRHQIRQLNNLADELQNNTHSAQGVPAHSRRFALSLRAQQTPWRDTLESELNQAKSVVVVGNSPNLLGTDQGEFIDAHDLVIRFNQFSPTDGSDISKSIGKKLDIWVMSPGFRGTIPEHARFILITGPNMVWWQQNWQHLIHTNVPIIGIPLASWQLSVEKLAAPASAGFACLDWLMNYQRIANIRPSAMGFGYNPAQQSRYHIQNKTHQATSRHNWRAEQEVIKTWKDELKLNLL</sequence>
<evidence type="ECO:0000256" key="5">
    <source>
        <dbReference type="ARBA" id="ARBA00022692"/>
    </source>
</evidence>
<dbReference type="GO" id="GO:0008373">
    <property type="term" value="F:sialyltransferase activity"/>
    <property type="evidence" value="ECO:0007669"/>
    <property type="project" value="InterPro"/>
</dbReference>
<keyword evidence="8" id="KW-0325">Glycoprotein</keyword>
<keyword evidence="5" id="KW-0812">Transmembrane</keyword>
<evidence type="ECO:0000256" key="3">
    <source>
        <dbReference type="ARBA" id="ARBA00022676"/>
    </source>
</evidence>
<dbReference type="GO" id="GO:0016020">
    <property type="term" value="C:membrane"/>
    <property type="evidence" value="ECO:0007669"/>
    <property type="project" value="UniProtKB-SubCell"/>
</dbReference>
<evidence type="ECO:0000313" key="10">
    <source>
        <dbReference type="Proteomes" id="UP000287330"/>
    </source>
</evidence>
<keyword evidence="10" id="KW-1185">Reference proteome</keyword>
<evidence type="ECO:0000313" key="9">
    <source>
        <dbReference type="EMBL" id="RUO53731.1"/>
    </source>
</evidence>